<feature type="transmembrane region" description="Helical" evidence="1">
    <location>
        <begin position="276"/>
        <end position="300"/>
    </location>
</feature>
<evidence type="ECO:0000313" key="4">
    <source>
        <dbReference type="Proteomes" id="UP000694548"/>
    </source>
</evidence>
<dbReference type="PROSITE" id="PS50835">
    <property type="entry name" value="IG_LIKE"/>
    <property type="match status" value="2"/>
</dbReference>
<dbReference type="Gene3D" id="2.60.40.10">
    <property type="entry name" value="Immunoglobulins"/>
    <property type="match status" value="2"/>
</dbReference>
<reference evidence="3" key="1">
    <citation type="submission" date="2014-08" db="EMBL/GenBank/DDBJ databases">
        <authorList>
            <person name="Senf B."/>
            <person name="Petzold A."/>
            <person name="Downie B.R."/>
            <person name="Koch P."/>
            <person name="Platzer M."/>
        </authorList>
    </citation>
    <scope>NUCLEOTIDE SEQUENCE [LARGE SCALE GENOMIC DNA]</scope>
    <source>
        <strain evidence="3">GRZ</strain>
    </source>
</reference>
<name>A0A8C6PBC5_NOTFU</name>
<dbReference type="Proteomes" id="UP000694548">
    <property type="component" value="Chromosome sgr11"/>
</dbReference>
<reference evidence="3" key="3">
    <citation type="submission" date="2025-09" db="UniProtKB">
        <authorList>
            <consortium name="Ensembl"/>
        </authorList>
    </citation>
    <scope>IDENTIFICATION</scope>
</reference>
<dbReference type="SMART" id="SM00408">
    <property type="entry name" value="IGc2"/>
    <property type="match status" value="2"/>
</dbReference>
<evidence type="ECO:0000259" key="2">
    <source>
        <dbReference type="PROSITE" id="PS50835"/>
    </source>
</evidence>
<dbReference type="SMART" id="SM00409">
    <property type="entry name" value="IG"/>
    <property type="match status" value="2"/>
</dbReference>
<dbReference type="Pfam" id="PF13927">
    <property type="entry name" value="Ig_3"/>
    <property type="match status" value="1"/>
</dbReference>
<keyword evidence="1" id="KW-0812">Transmembrane</keyword>
<dbReference type="InterPro" id="IPR003598">
    <property type="entry name" value="Ig_sub2"/>
</dbReference>
<dbReference type="GeneTree" id="ENSGT00940000156392"/>
<gene>
    <name evidence="3" type="primary">zgc:165604</name>
</gene>
<keyword evidence="4" id="KW-1185">Reference proteome</keyword>
<dbReference type="InterPro" id="IPR013106">
    <property type="entry name" value="Ig_V-set"/>
</dbReference>
<dbReference type="InterPro" id="IPR042758">
    <property type="entry name" value="IGSF11"/>
</dbReference>
<dbReference type="PANTHER" id="PTHR44699:SF2">
    <property type="entry name" value="IMMUNOGLOBULIN SUPERFAMILY MEMBER 11-LIKE"/>
    <property type="match status" value="1"/>
</dbReference>
<dbReference type="PANTHER" id="PTHR44699">
    <property type="entry name" value="IMMUNOGLOBULIN SUPERFAMILY MEMBER 11"/>
    <property type="match status" value="1"/>
</dbReference>
<keyword evidence="1" id="KW-0472">Membrane</keyword>
<proteinExistence type="predicted"/>
<feature type="domain" description="Ig-like" evidence="2">
    <location>
        <begin position="60"/>
        <end position="173"/>
    </location>
</feature>
<feature type="domain" description="Ig-like" evidence="2">
    <location>
        <begin position="178"/>
        <end position="265"/>
    </location>
</feature>
<dbReference type="Pfam" id="PF07686">
    <property type="entry name" value="V-set"/>
    <property type="match status" value="1"/>
</dbReference>
<organism evidence="3 4">
    <name type="scientific">Nothobranchius furzeri</name>
    <name type="common">Turquoise killifish</name>
    <dbReference type="NCBI Taxonomy" id="105023"/>
    <lineage>
        <taxon>Eukaryota</taxon>
        <taxon>Metazoa</taxon>
        <taxon>Chordata</taxon>
        <taxon>Craniata</taxon>
        <taxon>Vertebrata</taxon>
        <taxon>Euteleostomi</taxon>
        <taxon>Actinopterygii</taxon>
        <taxon>Neopterygii</taxon>
        <taxon>Teleostei</taxon>
        <taxon>Neoteleostei</taxon>
        <taxon>Acanthomorphata</taxon>
        <taxon>Ovalentaria</taxon>
        <taxon>Atherinomorphae</taxon>
        <taxon>Cyprinodontiformes</taxon>
        <taxon>Nothobranchiidae</taxon>
        <taxon>Nothobranchius</taxon>
    </lineage>
</organism>
<sequence>MKKGEDRGGLFTSFSKLIMHAWIIWLPVCEAGRTFGMDSLGGWMFWIVCVCFSVWENAALKVNIRESSLEVVRGDSVILPCSFYTSSRLSTLNIIWTLARSSSPETPIQVIVYDYGQVIEDPSLIGRVAFTGLPLSADIILNYTRLSDAGTYRCMVNNLPEKADPGIGELELSVLEPPSLPDCKWDGDINLGGSVRLSCSVAEGVPTPDIRWEKVNPEEIPLPINMEGDFSGSVQIVNVSSQTSGLYRCSATNILGTENCYVNLAIYSTPDRPSGLLQAVLLTMAMSLVLLALLVLILWLHRTGQDGRWRQRKPEEEESYNEIRYTPSLMKRSFV</sequence>
<dbReference type="InterPro" id="IPR003599">
    <property type="entry name" value="Ig_sub"/>
</dbReference>
<reference evidence="3" key="2">
    <citation type="submission" date="2025-08" db="UniProtKB">
        <authorList>
            <consortium name="Ensembl"/>
        </authorList>
    </citation>
    <scope>IDENTIFICATION</scope>
</reference>
<dbReference type="InterPro" id="IPR007110">
    <property type="entry name" value="Ig-like_dom"/>
</dbReference>
<dbReference type="Ensembl" id="ENSNFUT00015042641.1">
    <property type="protein sequence ID" value="ENSNFUP00015040846.1"/>
    <property type="gene ID" value="ENSNFUG00015019594.1"/>
</dbReference>
<evidence type="ECO:0000256" key="1">
    <source>
        <dbReference type="SAM" id="Phobius"/>
    </source>
</evidence>
<protein>
    <submittedName>
        <fullName evidence="3">Zgc:165604</fullName>
    </submittedName>
</protein>
<dbReference type="AlphaFoldDB" id="A0A8C6PBC5"/>
<keyword evidence="1" id="KW-1133">Transmembrane helix</keyword>
<dbReference type="SUPFAM" id="SSF48726">
    <property type="entry name" value="Immunoglobulin"/>
    <property type="match status" value="2"/>
</dbReference>
<accession>A0A8C6PBC5</accession>
<dbReference type="InterPro" id="IPR036179">
    <property type="entry name" value="Ig-like_dom_sf"/>
</dbReference>
<dbReference type="InterPro" id="IPR013783">
    <property type="entry name" value="Ig-like_fold"/>
</dbReference>
<evidence type="ECO:0000313" key="3">
    <source>
        <dbReference type="Ensembl" id="ENSNFUP00015040846.1"/>
    </source>
</evidence>